<dbReference type="Proteomes" id="UP001377567">
    <property type="component" value="Unassembled WGS sequence"/>
</dbReference>
<comment type="subcellular location">
    <subcellularLocation>
        <location evidence="1">Membrane</location>
        <topology evidence="1">Multi-pass membrane protein</topology>
    </subcellularLocation>
</comment>
<dbReference type="GO" id="GO:0032977">
    <property type="term" value="F:membrane insertase activity"/>
    <property type="evidence" value="ECO:0007669"/>
    <property type="project" value="InterPro"/>
</dbReference>
<comment type="caution">
    <text evidence="7">The sequence shown here is derived from an EMBL/GenBank/DDBJ whole genome shotgun (WGS) entry which is preliminary data.</text>
</comment>
<keyword evidence="3 6" id="KW-0812">Transmembrane</keyword>
<name>A0AAV5RQX1_MAUHU</name>
<dbReference type="InterPro" id="IPR001708">
    <property type="entry name" value="YidC/ALB3/OXA1/COX18"/>
</dbReference>
<gene>
    <name evidence="7" type="ORF">DAKH74_004260</name>
</gene>
<feature type="transmembrane region" description="Helical" evidence="6">
    <location>
        <begin position="237"/>
        <end position="258"/>
    </location>
</feature>
<dbReference type="EMBL" id="BTGD01000001">
    <property type="protein sequence ID" value="GMM53810.1"/>
    <property type="molecule type" value="Genomic_DNA"/>
</dbReference>
<reference evidence="7 8" key="1">
    <citation type="journal article" date="2023" name="Elife">
        <title>Identification of key yeast species and microbe-microbe interactions impacting larval growth of Drosophila in the wild.</title>
        <authorList>
            <person name="Mure A."/>
            <person name="Sugiura Y."/>
            <person name="Maeda R."/>
            <person name="Honda K."/>
            <person name="Sakurai N."/>
            <person name="Takahashi Y."/>
            <person name="Watada M."/>
            <person name="Katoh T."/>
            <person name="Gotoh A."/>
            <person name="Gotoh Y."/>
            <person name="Taniguchi I."/>
            <person name="Nakamura K."/>
            <person name="Hayashi T."/>
            <person name="Katayama T."/>
            <person name="Uemura T."/>
            <person name="Hattori Y."/>
        </authorList>
    </citation>
    <scope>NUCLEOTIDE SEQUENCE [LARGE SCALE GENOMIC DNA]</scope>
    <source>
        <strain evidence="7 8">KH-74</strain>
    </source>
</reference>
<dbReference type="GO" id="GO:0033617">
    <property type="term" value="P:mitochondrial respiratory chain complex IV assembly"/>
    <property type="evidence" value="ECO:0007669"/>
    <property type="project" value="TreeGrafter"/>
</dbReference>
<protein>
    <submittedName>
        <fullName evidence="7">Membrane insertase</fullName>
    </submittedName>
</protein>
<dbReference type="AlphaFoldDB" id="A0AAV5RQX1"/>
<evidence type="ECO:0000256" key="6">
    <source>
        <dbReference type="SAM" id="Phobius"/>
    </source>
</evidence>
<accession>A0AAV5RQX1</accession>
<evidence type="ECO:0000256" key="3">
    <source>
        <dbReference type="ARBA" id="ARBA00022692"/>
    </source>
</evidence>
<feature type="transmembrane region" description="Helical" evidence="6">
    <location>
        <begin position="180"/>
        <end position="197"/>
    </location>
</feature>
<sequence length="279" mass="31781">MFTTLHETSGISWLILIPTTTFALRTVFTLPLSIWQRKRIVKQQELRKVVQAMTPVIKLRLAAAKATEIEGQAAAAKGTSSLTKEGSPDLIQKETLKQLTPEQIVVVAAKETRKRQKTVFKQHHVQMWKNMLLPVVQIPLWCTVSMGIRKLTEWKIDGSSKEWFDSFRFHEIDLTGPLEVYPMIVPITLGVVSLLNIEYNGKMMLRRTTDVVGIDTYRDDNSRLTQGIKSVLNVSRIGSVFMMGVSSQASILLSLYWISSNLYSLLQNILLDFLWPYQK</sequence>
<feature type="transmembrane region" description="Helical" evidence="6">
    <location>
        <begin position="131"/>
        <end position="148"/>
    </location>
</feature>
<keyword evidence="4 6" id="KW-1133">Transmembrane helix</keyword>
<dbReference type="GO" id="GO:0005743">
    <property type="term" value="C:mitochondrial inner membrane"/>
    <property type="evidence" value="ECO:0007669"/>
    <property type="project" value="TreeGrafter"/>
</dbReference>
<keyword evidence="5 6" id="KW-0472">Membrane</keyword>
<proteinExistence type="inferred from homology"/>
<feature type="transmembrane region" description="Helical" evidence="6">
    <location>
        <begin position="12"/>
        <end position="35"/>
    </location>
</feature>
<evidence type="ECO:0000256" key="4">
    <source>
        <dbReference type="ARBA" id="ARBA00022989"/>
    </source>
</evidence>
<keyword evidence="8" id="KW-1185">Reference proteome</keyword>
<evidence type="ECO:0000256" key="2">
    <source>
        <dbReference type="ARBA" id="ARBA00009877"/>
    </source>
</evidence>
<comment type="similarity">
    <text evidence="2">Belongs to the OXA1/ALB3/YidC family.</text>
</comment>
<dbReference type="PANTHER" id="PTHR12428:SF65">
    <property type="entry name" value="CYTOCHROME C OXIDASE ASSEMBLY PROTEIN COX18, MITOCHONDRIAL"/>
    <property type="match status" value="1"/>
</dbReference>
<evidence type="ECO:0000313" key="7">
    <source>
        <dbReference type="EMBL" id="GMM53810.1"/>
    </source>
</evidence>
<evidence type="ECO:0000313" key="8">
    <source>
        <dbReference type="Proteomes" id="UP001377567"/>
    </source>
</evidence>
<evidence type="ECO:0000256" key="5">
    <source>
        <dbReference type="ARBA" id="ARBA00023136"/>
    </source>
</evidence>
<organism evidence="7 8">
    <name type="scientific">Maudiozyma humilis</name>
    <name type="common">Sour dough yeast</name>
    <name type="synonym">Kazachstania humilis</name>
    <dbReference type="NCBI Taxonomy" id="51915"/>
    <lineage>
        <taxon>Eukaryota</taxon>
        <taxon>Fungi</taxon>
        <taxon>Dikarya</taxon>
        <taxon>Ascomycota</taxon>
        <taxon>Saccharomycotina</taxon>
        <taxon>Saccharomycetes</taxon>
        <taxon>Saccharomycetales</taxon>
        <taxon>Saccharomycetaceae</taxon>
        <taxon>Maudiozyma</taxon>
    </lineage>
</organism>
<dbReference type="PANTHER" id="PTHR12428">
    <property type="entry name" value="OXA1"/>
    <property type="match status" value="1"/>
</dbReference>
<dbReference type="GO" id="GO:0032979">
    <property type="term" value="P:protein insertion into mitochondrial inner membrane from matrix"/>
    <property type="evidence" value="ECO:0007669"/>
    <property type="project" value="TreeGrafter"/>
</dbReference>
<evidence type="ECO:0000256" key="1">
    <source>
        <dbReference type="ARBA" id="ARBA00004141"/>
    </source>
</evidence>